<comment type="subcellular location">
    <subcellularLocation>
        <location evidence="1">Cell membrane</location>
        <topology evidence="1">Multi-pass membrane protein</topology>
    </subcellularLocation>
</comment>
<feature type="transmembrane region" description="Helical" evidence="10">
    <location>
        <begin position="80"/>
        <end position="101"/>
    </location>
</feature>
<dbReference type="CDD" id="cd00637">
    <property type="entry name" value="7tm_classA_rhodopsin-like"/>
    <property type="match status" value="1"/>
</dbReference>
<evidence type="ECO:0000256" key="4">
    <source>
        <dbReference type="ARBA" id="ARBA00022989"/>
    </source>
</evidence>
<dbReference type="PROSITE" id="PS50262">
    <property type="entry name" value="G_PROTEIN_RECEP_F1_2"/>
    <property type="match status" value="1"/>
</dbReference>
<evidence type="ECO:0000256" key="2">
    <source>
        <dbReference type="ARBA" id="ARBA00022475"/>
    </source>
</evidence>
<dbReference type="PANTHER" id="PTHR24248">
    <property type="entry name" value="ADRENERGIC RECEPTOR-RELATED G-PROTEIN COUPLED RECEPTOR"/>
    <property type="match status" value="1"/>
</dbReference>
<dbReference type="Proteomes" id="UP000694888">
    <property type="component" value="Unplaced"/>
</dbReference>
<dbReference type="GeneID" id="101857498"/>
<feature type="compositionally biased region" description="Polar residues" evidence="9">
    <location>
        <begin position="419"/>
        <end position="444"/>
    </location>
</feature>
<proteinExistence type="predicted"/>
<evidence type="ECO:0000256" key="3">
    <source>
        <dbReference type="ARBA" id="ARBA00022692"/>
    </source>
</evidence>
<feature type="transmembrane region" description="Helical" evidence="10">
    <location>
        <begin position="336"/>
        <end position="360"/>
    </location>
</feature>
<evidence type="ECO:0000256" key="9">
    <source>
        <dbReference type="SAM" id="MobiDB-lite"/>
    </source>
</evidence>
<evidence type="ECO:0000256" key="1">
    <source>
        <dbReference type="ARBA" id="ARBA00004651"/>
    </source>
</evidence>
<dbReference type="RefSeq" id="XP_012940697.2">
    <property type="nucleotide sequence ID" value="XM_013085243.2"/>
</dbReference>
<evidence type="ECO:0000259" key="11">
    <source>
        <dbReference type="PROSITE" id="PS50262"/>
    </source>
</evidence>
<feature type="transmembrane region" description="Helical" evidence="10">
    <location>
        <begin position="372"/>
        <end position="394"/>
    </location>
</feature>
<keyword evidence="8" id="KW-0807">Transducer</keyword>
<dbReference type="Gene3D" id="1.20.1070.10">
    <property type="entry name" value="Rhodopsin 7-helix transmembrane proteins"/>
    <property type="match status" value="2"/>
</dbReference>
<evidence type="ECO:0000313" key="12">
    <source>
        <dbReference type="Proteomes" id="UP000694888"/>
    </source>
</evidence>
<keyword evidence="7 13" id="KW-0675">Receptor</keyword>
<evidence type="ECO:0000256" key="6">
    <source>
        <dbReference type="ARBA" id="ARBA00023136"/>
    </source>
</evidence>
<keyword evidence="4 10" id="KW-1133">Transmembrane helix</keyword>
<feature type="region of interest" description="Disordered" evidence="9">
    <location>
        <begin position="419"/>
        <end position="488"/>
    </location>
</feature>
<feature type="transmembrane region" description="Helical" evidence="10">
    <location>
        <begin position="41"/>
        <end position="60"/>
    </location>
</feature>
<keyword evidence="3 10" id="KW-0812">Transmembrane</keyword>
<keyword evidence="12" id="KW-1185">Reference proteome</keyword>
<evidence type="ECO:0000256" key="10">
    <source>
        <dbReference type="SAM" id="Phobius"/>
    </source>
</evidence>
<gene>
    <name evidence="13" type="primary">LOC101857498</name>
</gene>
<accession>A0ABM1A4I8</accession>
<dbReference type="InterPro" id="IPR000276">
    <property type="entry name" value="GPCR_Rhodpsn"/>
</dbReference>
<keyword evidence="6 10" id="KW-0472">Membrane</keyword>
<evidence type="ECO:0000256" key="5">
    <source>
        <dbReference type="ARBA" id="ARBA00023040"/>
    </source>
</evidence>
<protein>
    <submittedName>
        <fullName evidence="13">D(2) dopamine receptor B</fullName>
    </submittedName>
</protein>
<keyword evidence="5" id="KW-0297">G-protein coupled receptor</keyword>
<dbReference type="InterPro" id="IPR017452">
    <property type="entry name" value="GPCR_Rhodpsn_7TM"/>
</dbReference>
<evidence type="ECO:0000256" key="7">
    <source>
        <dbReference type="ARBA" id="ARBA00023170"/>
    </source>
</evidence>
<keyword evidence="2" id="KW-1003">Cell membrane</keyword>
<feature type="compositionally biased region" description="Basic and acidic residues" evidence="9">
    <location>
        <begin position="449"/>
        <end position="468"/>
    </location>
</feature>
<name>A0ABM1A4I8_APLCA</name>
<dbReference type="PRINTS" id="PR00237">
    <property type="entry name" value="GPCRRHODOPSN"/>
</dbReference>
<sequence>MMVLLSSASAYSTCAIAVDRYVCISRPLRYNLILSDRRVNAVLAYIWFLSAVFACVPLIVRNVSMDELSRGRPLCLLTNVHNCCVAIVFVIVFIPTVIVIVTNFRIFTWTKLHLESERGVHRGNKKMTEWEKWLSIEANPPFELEKKHKKKKHVTIAEVTPVKDYYSIVVSALGRSVDTGASITCEDDVKHLRKAMTERHWEDELLKPASPLATPTGTTSYGSMPELTCGESSVDPVPPPVIRSVLKKRESFSCPEKLDNLHSNIDSTKLVRIALFGSQIDLTERTRRGRRRSRRRRRGSGLCLPRALGEFCGYFLVCRGCRAPCTCVTGRPEVKAALVLLGIVLSFVVTWTPFGVVVVLHSGGIVEVPSSLRLLSLWLAYLNSCVNPFVYFIFNIVLRRTVSTYFTLYREGYVRHADPSTSKADSNLQTQSQPSGQLSPTAQPTPGDASRDASRVVSRDASRNDSLRSMEALAPSLNDGGVSVTDGT</sequence>
<dbReference type="SUPFAM" id="SSF81321">
    <property type="entry name" value="Family A G protein-coupled receptor-like"/>
    <property type="match status" value="1"/>
</dbReference>
<dbReference type="Pfam" id="PF00001">
    <property type="entry name" value="7tm_1"/>
    <property type="match status" value="1"/>
</dbReference>
<feature type="domain" description="G-protein coupled receptors family 1 profile" evidence="11">
    <location>
        <begin position="1"/>
        <end position="391"/>
    </location>
</feature>
<evidence type="ECO:0000256" key="8">
    <source>
        <dbReference type="ARBA" id="ARBA00023224"/>
    </source>
</evidence>
<reference evidence="13" key="1">
    <citation type="submission" date="2025-08" db="UniProtKB">
        <authorList>
            <consortium name="RefSeq"/>
        </authorList>
    </citation>
    <scope>IDENTIFICATION</scope>
</reference>
<evidence type="ECO:0000313" key="13">
    <source>
        <dbReference type="RefSeq" id="XP_012940697.2"/>
    </source>
</evidence>
<organism evidence="12 13">
    <name type="scientific">Aplysia californica</name>
    <name type="common">California sea hare</name>
    <dbReference type="NCBI Taxonomy" id="6500"/>
    <lineage>
        <taxon>Eukaryota</taxon>
        <taxon>Metazoa</taxon>
        <taxon>Spiralia</taxon>
        <taxon>Lophotrochozoa</taxon>
        <taxon>Mollusca</taxon>
        <taxon>Gastropoda</taxon>
        <taxon>Heterobranchia</taxon>
        <taxon>Euthyneura</taxon>
        <taxon>Tectipleura</taxon>
        <taxon>Aplysiida</taxon>
        <taxon>Aplysioidea</taxon>
        <taxon>Aplysiidae</taxon>
        <taxon>Aplysia</taxon>
    </lineage>
</organism>